<organism evidence="10 11">
    <name type="scientific">Glutamicibacter creatinolyticus</name>
    <dbReference type="NCBI Taxonomy" id="162496"/>
    <lineage>
        <taxon>Bacteria</taxon>
        <taxon>Bacillati</taxon>
        <taxon>Actinomycetota</taxon>
        <taxon>Actinomycetes</taxon>
        <taxon>Micrococcales</taxon>
        <taxon>Micrococcaceae</taxon>
        <taxon>Glutamicibacter</taxon>
    </lineage>
</organism>
<dbReference type="PIRSF" id="PIRSF000103">
    <property type="entry name" value="HIBADH"/>
    <property type="match status" value="1"/>
</dbReference>
<keyword evidence="11" id="KW-1185">Reference proteome</keyword>
<dbReference type="AlphaFoldDB" id="A0A5B7WWM9"/>
<comment type="similarity">
    <text evidence="2">Belongs to the HIBADH-related family.</text>
</comment>
<evidence type="ECO:0000256" key="6">
    <source>
        <dbReference type="PIRSR" id="PIRSR000103-1"/>
    </source>
</evidence>
<dbReference type="InterPro" id="IPR008927">
    <property type="entry name" value="6-PGluconate_DH-like_C_sf"/>
</dbReference>
<keyword evidence="5" id="KW-0520">NAD</keyword>
<feature type="active site" evidence="6">
    <location>
        <position position="169"/>
    </location>
</feature>
<evidence type="ECO:0000313" key="11">
    <source>
        <dbReference type="Proteomes" id="UP000307000"/>
    </source>
</evidence>
<protein>
    <recommendedName>
        <fullName evidence="12">3-hydroxyisobutyrate dehydrogenase</fullName>
    </recommendedName>
</protein>
<gene>
    <name evidence="10" type="ORF">GcLGCM259_2754</name>
</gene>
<dbReference type="Pfam" id="PF03446">
    <property type="entry name" value="NAD_binding_2"/>
    <property type="match status" value="1"/>
</dbReference>
<dbReference type="Gene3D" id="3.40.50.720">
    <property type="entry name" value="NAD(P)-binding Rossmann-like Domain"/>
    <property type="match status" value="1"/>
</dbReference>
<dbReference type="GO" id="GO:0050661">
    <property type="term" value="F:NADP binding"/>
    <property type="evidence" value="ECO:0007669"/>
    <property type="project" value="InterPro"/>
</dbReference>
<evidence type="ECO:0008006" key="12">
    <source>
        <dbReference type="Google" id="ProtNLM"/>
    </source>
</evidence>
<name>A0A5B7WWM9_9MICC</name>
<evidence type="ECO:0000313" key="10">
    <source>
        <dbReference type="EMBL" id="QCY48461.1"/>
    </source>
</evidence>
<dbReference type="SUPFAM" id="SSF51735">
    <property type="entry name" value="NAD(P)-binding Rossmann-fold domains"/>
    <property type="match status" value="1"/>
</dbReference>
<sequence length="326" mass="34019">MYAWIGLGNMGGPMTANLVKAGNEVRGYDLNEQACAAAAAGGVRIAPNIAEAMDGADAVFTMLPKGEHVRSVYEAPEGIWANATAQMLLLDSSTVDVETSRYIHQGSAERGLEFVDAPVSGGISGAAAATLAFMLGGQEHLMQRATELIAPMSGRTIVAGGPTMGIAAKICNNMMLFIDLMASAEGSQLAEKLGLDPEVFWQIVSVSSGRSWAQQTWYPVPGIIDTAAANNNFDATFRTDLARKDVALALAAGQQTGVRLPAATLAQEHFDELISQGLADKDCSLIVKNLVPDGNVRGYNPISGPDAGEQSGQGSAQPSRPARQGA</sequence>
<dbReference type="InterPro" id="IPR006115">
    <property type="entry name" value="6PGDH_NADP-bd"/>
</dbReference>
<dbReference type="InterPro" id="IPR011548">
    <property type="entry name" value="HIBADH"/>
</dbReference>
<evidence type="ECO:0000259" key="9">
    <source>
        <dbReference type="Pfam" id="PF14833"/>
    </source>
</evidence>
<feature type="domain" description="3-hydroxyisobutyrate dehydrogenase-like NAD-binding" evidence="9">
    <location>
        <begin position="165"/>
        <end position="288"/>
    </location>
</feature>
<evidence type="ECO:0000256" key="7">
    <source>
        <dbReference type="SAM" id="MobiDB-lite"/>
    </source>
</evidence>
<dbReference type="InterPro" id="IPR013328">
    <property type="entry name" value="6PGD_dom2"/>
</dbReference>
<feature type="domain" description="6-phosphogluconate dehydrogenase NADP-binding" evidence="8">
    <location>
        <begin position="3"/>
        <end position="158"/>
    </location>
</feature>
<dbReference type="EMBL" id="CP034412">
    <property type="protein sequence ID" value="QCY48461.1"/>
    <property type="molecule type" value="Genomic_DNA"/>
</dbReference>
<accession>A0A5B7WWM9</accession>
<dbReference type="GO" id="GO:0009083">
    <property type="term" value="P:branched-chain amino acid catabolic process"/>
    <property type="evidence" value="ECO:0007669"/>
    <property type="project" value="UniProtKB-KW"/>
</dbReference>
<dbReference type="PANTHER" id="PTHR22981:SF7">
    <property type="entry name" value="3-HYDROXYISOBUTYRATE DEHYDROGENASE, MITOCHONDRIAL"/>
    <property type="match status" value="1"/>
</dbReference>
<evidence type="ECO:0000256" key="4">
    <source>
        <dbReference type="ARBA" id="ARBA00023002"/>
    </source>
</evidence>
<dbReference type="GO" id="GO:0051287">
    <property type="term" value="F:NAD binding"/>
    <property type="evidence" value="ECO:0007669"/>
    <property type="project" value="InterPro"/>
</dbReference>
<dbReference type="Pfam" id="PF14833">
    <property type="entry name" value="NAD_binding_11"/>
    <property type="match status" value="1"/>
</dbReference>
<keyword evidence="3" id="KW-0101">Branched-chain amino acid catabolism</keyword>
<keyword evidence="4" id="KW-0560">Oxidoreductase</keyword>
<dbReference type="Proteomes" id="UP000307000">
    <property type="component" value="Chromosome"/>
</dbReference>
<dbReference type="SUPFAM" id="SSF48179">
    <property type="entry name" value="6-phosphogluconate dehydrogenase C-terminal domain-like"/>
    <property type="match status" value="1"/>
</dbReference>
<evidence type="ECO:0000256" key="1">
    <source>
        <dbReference type="ARBA" id="ARBA00005023"/>
    </source>
</evidence>
<dbReference type="Gene3D" id="1.10.1040.10">
    <property type="entry name" value="N-(1-d-carboxylethyl)-l-norvaline Dehydrogenase, domain 2"/>
    <property type="match status" value="1"/>
</dbReference>
<evidence type="ECO:0000256" key="2">
    <source>
        <dbReference type="ARBA" id="ARBA00009080"/>
    </source>
</evidence>
<comment type="pathway">
    <text evidence="1">Amino-acid degradation.</text>
</comment>
<feature type="region of interest" description="Disordered" evidence="7">
    <location>
        <begin position="297"/>
        <end position="326"/>
    </location>
</feature>
<evidence type="ECO:0000259" key="8">
    <source>
        <dbReference type="Pfam" id="PF03446"/>
    </source>
</evidence>
<dbReference type="InterPro" id="IPR036291">
    <property type="entry name" value="NAD(P)-bd_dom_sf"/>
</dbReference>
<reference evidence="10 11" key="1">
    <citation type="submission" date="2018-12" db="EMBL/GenBank/DDBJ databases">
        <title>Complete Genome Sequence of Glutamicibacter creatinolyticus strain LGCM259,isolated from an abscess of a 12-year-old mare in Italy.</title>
        <authorList>
            <person name="Santos R.G."/>
            <person name="Silva A.L."/>
            <person name="Seyffert N."/>
            <person name="Castro T.L.P."/>
            <person name="Attili A.R."/>
            <person name="Rifici C."/>
            <person name="Mazzullo G."/>
            <person name="Brenig B."/>
            <person name="Venanzi F."/>
            <person name="Azevedo V."/>
        </authorList>
    </citation>
    <scope>NUCLEOTIDE SEQUENCE [LARGE SCALE GENOMIC DNA]</scope>
    <source>
        <strain evidence="10 11">LGCM 259</strain>
    </source>
</reference>
<dbReference type="GO" id="GO:0008442">
    <property type="term" value="F:3-hydroxyisobutyrate dehydrogenase activity"/>
    <property type="evidence" value="ECO:0007669"/>
    <property type="project" value="InterPro"/>
</dbReference>
<proteinExistence type="inferred from homology"/>
<dbReference type="NCBIfam" id="TIGR01692">
    <property type="entry name" value="HIBADH"/>
    <property type="match status" value="1"/>
</dbReference>
<dbReference type="PANTHER" id="PTHR22981">
    <property type="entry name" value="3-HYDROXYISOBUTYRATE DEHYDROGENASE-RELATED"/>
    <property type="match status" value="1"/>
</dbReference>
<dbReference type="KEGG" id="gcr:GcLGCM259_2754"/>
<dbReference type="InterPro" id="IPR029154">
    <property type="entry name" value="HIBADH-like_NADP-bd"/>
</dbReference>
<dbReference type="InterPro" id="IPR015815">
    <property type="entry name" value="HIBADH-related"/>
</dbReference>
<evidence type="ECO:0000256" key="3">
    <source>
        <dbReference type="ARBA" id="ARBA00022456"/>
    </source>
</evidence>
<evidence type="ECO:0000256" key="5">
    <source>
        <dbReference type="ARBA" id="ARBA00023027"/>
    </source>
</evidence>